<accession>A0A832I0Z8</accession>
<dbReference type="CDD" id="cd03801">
    <property type="entry name" value="GT4_PimA-like"/>
    <property type="match status" value="1"/>
</dbReference>
<dbReference type="Pfam" id="PF00534">
    <property type="entry name" value="Glycos_transf_1"/>
    <property type="match status" value="1"/>
</dbReference>
<keyword evidence="4" id="KW-0808">Transferase</keyword>
<dbReference type="EMBL" id="DSQF01000004">
    <property type="protein sequence ID" value="HGZ42448.1"/>
    <property type="molecule type" value="Genomic_DNA"/>
</dbReference>
<evidence type="ECO:0000313" key="4">
    <source>
        <dbReference type="EMBL" id="HGZ42448.1"/>
    </source>
</evidence>
<dbReference type="Pfam" id="PF13439">
    <property type="entry name" value="Glyco_transf_4"/>
    <property type="match status" value="1"/>
</dbReference>
<feature type="region of interest" description="Disordered" evidence="1">
    <location>
        <begin position="117"/>
        <end position="151"/>
    </location>
</feature>
<comment type="caution">
    <text evidence="4">The sequence shown here is derived from an EMBL/GenBank/DDBJ whole genome shotgun (WGS) entry which is preliminary data.</text>
</comment>
<feature type="compositionally biased region" description="Low complexity" evidence="1">
    <location>
        <begin position="30"/>
        <end position="41"/>
    </location>
</feature>
<dbReference type="Gene3D" id="3.40.50.2000">
    <property type="entry name" value="Glycogen Phosphorylase B"/>
    <property type="match status" value="2"/>
</dbReference>
<dbReference type="PANTHER" id="PTHR12526:SF635">
    <property type="entry name" value="GLYCOSYL TRANSFERASE GROUP 1"/>
    <property type="match status" value="1"/>
</dbReference>
<evidence type="ECO:0000259" key="3">
    <source>
        <dbReference type="Pfam" id="PF13439"/>
    </source>
</evidence>
<feature type="domain" description="Glycosyl transferase family 1" evidence="2">
    <location>
        <begin position="367"/>
        <end position="531"/>
    </location>
</feature>
<dbReference type="SUPFAM" id="SSF53756">
    <property type="entry name" value="UDP-Glycosyltransferase/glycogen phosphorylase"/>
    <property type="match status" value="1"/>
</dbReference>
<protein>
    <submittedName>
        <fullName evidence="4">Glycosyltransferase</fullName>
    </submittedName>
</protein>
<feature type="compositionally biased region" description="Basic residues" evidence="1">
    <location>
        <begin position="18"/>
        <end position="29"/>
    </location>
</feature>
<organism evidence="4">
    <name type="scientific">Eiseniibacteriota bacterium</name>
    <dbReference type="NCBI Taxonomy" id="2212470"/>
    <lineage>
        <taxon>Bacteria</taxon>
        <taxon>Candidatus Eiseniibacteriota</taxon>
    </lineage>
</organism>
<dbReference type="GO" id="GO:0016757">
    <property type="term" value="F:glycosyltransferase activity"/>
    <property type="evidence" value="ECO:0007669"/>
    <property type="project" value="InterPro"/>
</dbReference>
<feature type="region of interest" description="Disordered" evidence="1">
    <location>
        <begin position="1"/>
        <end position="99"/>
    </location>
</feature>
<name>A0A832I0Z8_UNCEI</name>
<evidence type="ECO:0000256" key="1">
    <source>
        <dbReference type="SAM" id="MobiDB-lite"/>
    </source>
</evidence>
<sequence length="563" mass="60864">MPREMDDAGVVPSDHRRDHLRPRAARGPRRALGVGRAGAVRQPHPARGGERARVLHPGPRSGPGRGGRARAAARRGRGAQARRRPRGARARAARAGVRAAPPRPVVRGRVGVLRARPGRGRAARPVPRAVDPPRPPRRARRPRGADRLFRRRGGGPRGVRLLFVVDGLEGAHLAEPALWLADLASRLAGRGHRVDVVCRQPLEPWQEPEDPPGVTVWRPGGEHFETALGDALANEPEVVHVASRGPFGPRIVETLHELPVLLDVHDFWPICPNDDLLRRPRLHPCGEHFPFQGCGSCAGLSRLRGMDERGDVTRAARIVVAHSAFARARLDAGLGRPVEVVEYGVDVRRFRPDPDPPLAPEIGELFADRGRPRVLFLGAPSHARGAGMIVDLVVALQSRIDDLEFVVAGRDPLDPDGLGVLAAEARELGVARHLRLLPRVPPHDLPALLASCRAGVAPSVRHEPGGLAVLQALACGLPPVVAPGGVLPDLVRHGEEGLVQPVQDLSSFAAAVISFLVDPIAHAVFSDAARTRALERHDVERSLWAVEELYDRLRSGERHRAAA</sequence>
<proteinExistence type="predicted"/>
<gene>
    <name evidence="4" type="ORF">ENR23_03300</name>
</gene>
<dbReference type="InterPro" id="IPR001296">
    <property type="entry name" value="Glyco_trans_1"/>
</dbReference>
<dbReference type="AlphaFoldDB" id="A0A832I0Z8"/>
<evidence type="ECO:0000259" key="2">
    <source>
        <dbReference type="Pfam" id="PF00534"/>
    </source>
</evidence>
<feature type="compositionally biased region" description="Basic residues" evidence="1">
    <location>
        <begin position="67"/>
        <end position="92"/>
    </location>
</feature>
<dbReference type="InterPro" id="IPR028098">
    <property type="entry name" value="Glyco_trans_4-like_N"/>
</dbReference>
<dbReference type="PANTHER" id="PTHR12526">
    <property type="entry name" value="GLYCOSYLTRANSFERASE"/>
    <property type="match status" value="1"/>
</dbReference>
<feature type="domain" description="Glycosyltransferase subfamily 4-like N-terminal" evidence="3">
    <location>
        <begin position="180"/>
        <end position="349"/>
    </location>
</feature>
<reference evidence="4" key="1">
    <citation type="journal article" date="2020" name="mSystems">
        <title>Genome- and Community-Level Interaction Insights into Carbon Utilization and Element Cycling Functions of Hydrothermarchaeota in Hydrothermal Sediment.</title>
        <authorList>
            <person name="Zhou Z."/>
            <person name="Liu Y."/>
            <person name="Xu W."/>
            <person name="Pan J."/>
            <person name="Luo Z.H."/>
            <person name="Li M."/>
        </authorList>
    </citation>
    <scope>NUCLEOTIDE SEQUENCE [LARGE SCALE GENOMIC DNA]</scope>
    <source>
        <strain evidence="4">SpSt-381</strain>
    </source>
</reference>